<feature type="transmembrane region" description="Helical" evidence="10">
    <location>
        <begin position="90"/>
        <end position="114"/>
    </location>
</feature>
<dbReference type="STRING" id="523791.Kkor_1290"/>
<feature type="transmembrane region" description="Helical" evidence="10">
    <location>
        <begin position="225"/>
        <end position="243"/>
    </location>
</feature>
<dbReference type="PANTHER" id="PTHR43562:SF3">
    <property type="entry name" value="SODIUM ION_PROTON EXCHANGER (EUROFUNG)"/>
    <property type="match status" value="1"/>
</dbReference>
<keyword evidence="4 10" id="KW-0812">Transmembrane</keyword>
<accession>C7RBR4</accession>
<evidence type="ECO:0000313" key="12">
    <source>
        <dbReference type="EMBL" id="ACV26706.1"/>
    </source>
</evidence>
<feature type="transmembrane region" description="Helical" evidence="10">
    <location>
        <begin position="279"/>
        <end position="297"/>
    </location>
</feature>
<dbReference type="GO" id="GO:0006814">
    <property type="term" value="P:sodium ion transport"/>
    <property type="evidence" value="ECO:0007669"/>
    <property type="project" value="UniProtKB-KW"/>
</dbReference>
<keyword evidence="5 10" id="KW-1133">Transmembrane helix</keyword>
<keyword evidence="2" id="KW-0813">Transport</keyword>
<dbReference type="GO" id="GO:1902600">
    <property type="term" value="P:proton transmembrane transport"/>
    <property type="evidence" value="ECO:0007669"/>
    <property type="project" value="InterPro"/>
</dbReference>
<evidence type="ECO:0000256" key="9">
    <source>
        <dbReference type="ARBA" id="ARBA00023201"/>
    </source>
</evidence>
<dbReference type="PANTHER" id="PTHR43562">
    <property type="entry name" value="NAPA-TYPE SODIUM/HYDROGEN ANTIPORTER"/>
    <property type="match status" value="1"/>
</dbReference>
<feature type="transmembrane region" description="Helical" evidence="10">
    <location>
        <begin position="309"/>
        <end position="334"/>
    </location>
</feature>
<dbReference type="Proteomes" id="UP000001231">
    <property type="component" value="Chromosome"/>
</dbReference>
<dbReference type="GO" id="GO:0016020">
    <property type="term" value="C:membrane"/>
    <property type="evidence" value="ECO:0007669"/>
    <property type="project" value="UniProtKB-SubCell"/>
</dbReference>
<feature type="transmembrane region" description="Helical" evidence="10">
    <location>
        <begin position="29"/>
        <end position="47"/>
    </location>
</feature>
<evidence type="ECO:0000256" key="5">
    <source>
        <dbReference type="ARBA" id="ARBA00022989"/>
    </source>
</evidence>
<keyword evidence="3" id="KW-0050">Antiport</keyword>
<evidence type="ECO:0000259" key="11">
    <source>
        <dbReference type="Pfam" id="PF00999"/>
    </source>
</evidence>
<dbReference type="GO" id="GO:0015297">
    <property type="term" value="F:antiporter activity"/>
    <property type="evidence" value="ECO:0007669"/>
    <property type="project" value="UniProtKB-KW"/>
</dbReference>
<feature type="transmembrane region" description="Helical" evidence="10">
    <location>
        <begin position="382"/>
        <end position="404"/>
    </location>
</feature>
<keyword evidence="13" id="KW-1185">Reference proteome</keyword>
<dbReference type="AlphaFoldDB" id="C7RBR4"/>
<evidence type="ECO:0000256" key="3">
    <source>
        <dbReference type="ARBA" id="ARBA00022449"/>
    </source>
</evidence>
<organism evidence="12 13">
    <name type="scientific">Kangiella koreensis (strain DSM 16069 / JCM 12317 / KCTC 12182 / SW-125)</name>
    <dbReference type="NCBI Taxonomy" id="523791"/>
    <lineage>
        <taxon>Bacteria</taxon>
        <taxon>Pseudomonadati</taxon>
        <taxon>Pseudomonadota</taxon>
        <taxon>Gammaproteobacteria</taxon>
        <taxon>Kangiellales</taxon>
        <taxon>Kangiellaceae</taxon>
        <taxon>Kangiella</taxon>
    </lineage>
</organism>
<feature type="transmembrane region" description="Helical" evidence="10">
    <location>
        <begin position="157"/>
        <end position="179"/>
    </location>
</feature>
<evidence type="ECO:0000256" key="10">
    <source>
        <dbReference type="SAM" id="Phobius"/>
    </source>
</evidence>
<protein>
    <submittedName>
        <fullName evidence="12">Sodium/hydrogen exchanger</fullName>
    </submittedName>
</protein>
<dbReference type="RefSeq" id="WP_012801220.1">
    <property type="nucleotide sequence ID" value="NC_013166.1"/>
</dbReference>
<sequence length="422" mass="45678">METLWIIFILLVITRLCGAIAARLSLPVLAGEIIAGVMLGVLIGWIGKDWELFNLNDSHHFMTLADLGIFFLMLLGGLEMQPQELLESRFTALSVAILAMLIPLVSGFGIAWLWLPSSEFQFAQSFFVGTALAITAVPVTIKVLIDMKMLKTAIGKLIVSAAVIDDLLSLILLSILTAILNTGRLPSANDIIIIFGQTFLFVSLVYFLGRWLVKPTARYINRLGIEEMVFSFLLILGTIFAMIAEVLGLHFILGAFAAGLSFGRNTINQKVFNDVKKKVSAITTGFLAPIFFASIGMEIELSAITETPLFLITLITIAFLGKILGAAIPCYLFGYSIRQSVSVGVAMSSRGVVELIIAGIALRAGLFEVSDTSSSQIVENLFSTIVLVAIITTLVAPIGFRLLLSQQAKKNRVNDGGGNNLE</sequence>
<feature type="transmembrane region" description="Helical" evidence="10">
    <location>
        <begin position="341"/>
        <end position="362"/>
    </location>
</feature>
<comment type="subcellular location">
    <subcellularLocation>
        <location evidence="1">Membrane</location>
        <topology evidence="1">Multi-pass membrane protein</topology>
    </subcellularLocation>
</comment>
<reference evidence="12 13" key="1">
    <citation type="journal article" date="2009" name="Stand. Genomic Sci.">
        <title>Complete genome sequence of Kangiella koreensis type strain (SW-125).</title>
        <authorList>
            <person name="Han C."/>
            <person name="Sikorski J."/>
            <person name="Lapidus A."/>
            <person name="Nolan M."/>
            <person name="Glavina Del Rio T."/>
            <person name="Tice H."/>
            <person name="Cheng J.F."/>
            <person name="Lucas S."/>
            <person name="Chen F."/>
            <person name="Copeland A."/>
            <person name="Ivanova N."/>
            <person name="Mavromatis K."/>
            <person name="Ovchinnikova G."/>
            <person name="Pati A."/>
            <person name="Bruce D."/>
            <person name="Goodwin L."/>
            <person name="Pitluck S."/>
            <person name="Chen A."/>
            <person name="Palaniappan K."/>
            <person name="Land M."/>
            <person name="Hauser L."/>
            <person name="Chang Y.J."/>
            <person name="Jeffries C.D."/>
            <person name="Chain P."/>
            <person name="Saunders E."/>
            <person name="Brettin T."/>
            <person name="Goker M."/>
            <person name="Tindall B.J."/>
            <person name="Bristow J."/>
            <person name="Eisen J.A."/>
            <person name="Markowitz V."/>
            <person name="Hugenholtz P."/>
            <person name="Kyrpides N.C."/>
            <person name="Klenk H.P."/>
            <person name="Detter J.C."/>
        </authorList>
    </citation>
    <scope>NUCLEOTIDE SEQUENCE [LARGE SCALE GENOMIC DNA]</scope>
    <source>
        <strain evidence="13">DSM 16069 / KCTC 12182 / SW-125</strain>
    </source>
</reference>
<keyword evidence="8 10" id="KW-0472">Membrane</keyword>
<feature type="transmembrane region" description="Helical" evidence="10">
    <location>
        <begin position="126"/>
        <end position="145"/>
    </location>
</feature>
<evidence type="ECO:0000256" key="7">
    <source>
        <dbReference type="ARBA" id="ARBA00023065"/>
    </source>
</evidence>
<dbReference type="Pfam" id="PF00999">
    <property type="entry name" value="Na_H_Exchanger"/>
    <property type="match status" value="1"/>
</dbReference>
<evidence type="ECO:0000256" key="6">
    <source>
        <dbReference type="ARBA" id="ARBA00023053"/>
    </source>
</evidence>
<evidence type="ECO:0000256" key="8">
    <source>
        <dbReference type="ARBA" id="ARBA00023136"/>
    </source>
</evidence>
<feature type="transmembrane region" description="Helical" evidence="10">
    <location>
        <begin position="59"/>
        <end position="78"/>
    </location>
</feature>
<dbReference type="HOGENOM" id="CLU_005126_7_1_6"/>
<dbReference type="InterPro" id="IPR038770">
    <property type="entry name" value="Na+/solute_symporter_sf"/>
</dbReference>
<dbReference type="InterPro" id="IPR006153">
    <property type="entry name" value="Cation/H_exchanger_TM"/>
</dbReference>
<keyword evidence="9" id="KW-0739">Sodium transport</keyword>
<dbReference type="KEGG" id="kko:Kkor_1290"/>
<feature type="transmembrane region" description="Helical" evidence="10">
    <location>
        <begin position="249"/>
        <end position="267"/>
    </location>
</feature>
<name>C7RBR4_KANKD</name>
<feature type="transmembrane region" description="Helical" evidence="10">
    <location>
        <begin position="6"/>
        <end position="22"/>
    </location>
</feature>
<evidence type="ECO:0000256" key="1">
    <source>
        <dbReference type="ARBA" id="ARBA00004141"/>
    </source>
</evidence>
<dbReference type="EMBL" id="CP001707">
    <property type="protein sequence ID" value="ACV26706.1"/>
    <property type="molecule type" value="Genomic_DNA"/>
</dbReference>
<dbReference type="Gene3D" id="1.20.1530.20">
    <property type="match status" value="1"/>
</dbReference>
<dbReference type="eggNOG" id="COG0475">
    <property type="taxonomic scope" value="Bacteria"/>
</dbReference>
<feature type="transmembrane region" description="Helical" evidence="10">
    <location>
        <begin position="191"/>
        <end position="213"/>
    </location>
</feature>
<gene>
    <name evidence="12" type="ordered locus">Kkor_1290</name>
</gene>
<keyword evidence="6" id="KW-0915">Sodium</keyword>
<evidence type="ECO:0000256" key="2">
    <source>
        <dbReference type="ARBA" id="ARBA00022448"/>
    </source>
</evidence>
<keyword evidence="7" id="KW-0406">Ion transport</keyword>
<proteinExistence type="predicted"/>
<evidence type="ECO:0000313" key="13">
    <source>
        <dbReference type="Proteomes" id="UP000001231"/>
    </source>
</evidence>
<dbReference type="InParanoid" id="C7RBR4"/>
<evidence type="ECO:0000256" key="4">
    <source>
        <dbReference type="ARBA" id="ARBA00022692"/>
    </source>
</evidence>
<feature type="domain" description="Cation/H+ exchanger transmembrane" evidence="11">
    <location>
        <begin position="12"/>
        <end position="404"/>
    </location>
</feature>